<feature type="domain" description="VWFA" evidence="1">
    <location>
        <begin position="112"/>
        <end position="420"/>
    </location>
</feature>
<dbReference type="InterPro" id="IPR028087">
    <property type="entry name" value="Tad_N"/>
</dbReference>
<evidence type="ECO:0000313" key="3">
    <source>
        <dbReference type="Proteomes" id="UP000595857"/>
    </source>
</evidence>
<evidence type="ECO:0000259" key="1">
    <source>
        <dbReference type="PROSITE" id="PS50234"/>
    </source>
</evidence>
<accession>A0ABX7C5P0</accession>
<organism evidence="2 3">
    <name type="scientific">Devosia rhizoryzae</name>
    <dbReference type="NCBI Taxonomy" id="2774137"/>
    <lineage>
        <taxon>Bacteria</taxon>
        <taxon>Pseudomonadati</taxon>
        <taxon>Pseudomonadota</taxon>
        <taxon>Alphaproteobacteria</taxon>
        <taxon>Hyphomicrobiales</taxon>
        <taxon>Devosiaceae</taxon>
        <taxon>Devosia</taxon>
    </lineage>
</organism>
<reference evidence="2 3" key="1">
    <citation type="submission" date="2021-01" db="EMBL/GenBank/DDBJ databases">
        <title>Genome seq and assembly of Devosia sp. LEGU1.</title>
        <authorList>
            <person name="Chhetri G."/>
        </authorList>
    </citation>
    <scope>NUCLEOTIDE SEQUENCE [LARGE SCALE GENOMIC DNA]</scope>
    <source>
        <strain evidence="2 3">LEGU1</strain>
    </source>
</reference>
<sequence length="427" mass="46693">MPMLVLAGGATDMARYEAHRAQLQDGVDRGVLAAASLSQTMNVQSTISDYLKTLSFKDDVTLSVTPNVALNNRTITVTADYEMPTGFLPLIGIASLPIHVVAQAQERRSNVEMSLMLDFSGSMAGSKYTSLKSAATQFVQTMITPQTASYTSLNIVPYAGQVSVGQTIFDAMQGARAHYNSSCFLLRRPDYAAGLINLAGREQIPHFTKWNDTNSKPTMPANMNPAWCPSDDTSITFMSNNQTDLVNKIAGYKMYDGTGTAIAMKWGLMLLDPALRPLIMQAVQHNMVPANFAGRPADFTDGNTIKVLVLMTDGAITEQYTALDPTKDVRAPNNTKLLRDTSYNTDQSVTETKKHFKTVCQMARTNNVLVFTVGFQLRDSNAGELAMKNELRACATSTSHYYDVQGLDIATAFRSIATTIQRVKLTQ</sequence>
<dbReference type="InterPro" id="IPR002035">
    <property type="entry name" value="VWF_A"/>
</dbReference>
<dbReference type="InterPro" id="IPR036465">
    <property type="entry name" value="vWFA_dom_sf"/>
</dbReference>
<keyword evidence="3" id="KW-1185">Reference proteome</keyword>
<dbReference type="Pfam" id="PF13400">
    <property type="entry name" value="Tad"/>
    <property type="match status" value="1"/>
</dbReference>
<dbReference type="Gene3D" id="3.40.50.410">
    <property type="entry name" value="von Willebrand factor, type A domain"/>
    <property type="match status" value="1"/>
</dbReference>
<dbReference type="SUPFAM" id="SSF53300">
    <property type="entry name" value="vWA-like"/>
    <property type="match status" value="1"/>
</dbReference>
<dbReference type="PROSITE" id="PS50234">
    <property type="entry name" value="VWFA"/>
    <property type="match status" value="1"/>
</dbReference>
<proteinExistence type="predicted"/>
<dbReference type="Proteomes" id="UP000595857">
    <property type="component" value="Chromosome"/>
</dbReference>
<gene>
    <name evidence="2" type="ORF">JI748_00445</name>
</gene>
<dbReference type="EMBL" id="CP068046">
    <property type="protein sequence ID" value="QQR39526.1"/>
    <property type="molecule type" value="Genomic_DNA"/>
</dbReference>
<name>A0ABX7C5P0_9HYPH</name>
<protein>
    <submittedName>
        <fullName evidence="2">Tad domain-containing protein</fullName>
    </submittedName>
</protein>
<evidence type="ECO:0000313" key="2">
    <source>
        <dbReference type="EMBL" id="QQR39526.1"/>
    </source>
</evidence>